<evidence type="ECO:0000256" key="2">
    <source>
        <dbReference type="SAM" id="MobiDB-lite"/>
    </source>
</evidence>
<dbReference type="Gene3D" id="2.40.100.10">
    <property type="entry name" value="Cyclophilin-like"/>
    <property type="match status" value="1"/>
</dbReference>
<dbReference type="Proteomes" id="UP001519363">
    <property type="component" value="Unassembled WGS sequence"/>
</dbReference>
<dbReference type="GO" id="GO:0003755">
    <property type="term" value="F:peptidyl-prolyl cis-trans isomerase activity"/>
    <property type="evidence" value="ECO:0007669"/>
    <property type="project" value="UniProtKB-EC"/>
</dbReference>
<dbReference type="PROSITE" id="PS50072">
    <property type="entry name" value="CSA_PPIASE_2"/>
    <property type="match status" value="1"/>
</dbReference>
<dbReference type="InterPro" id="IPR044666">
    <property type="entry name" value="Cyclophilin_A-like"/>
</dbReference>
<dbReference type="RefSeq" id="WP_086788806.1">
    <property type="nucleotide sequence ID" value="NZ_JAGIOO010000001.1"/>
</dbReference>
<name>A0ABS5ANR1_9PSEU</name>
<gene>
    <name evidence="5" type="ORF">JOF53_007047</name>
</gene>
<sequence length="281" mass="29393">MPSNEQRRQAAKRKLERQLERRAVRAKRRRVIGVSVTVVAVLAVVGGIYWLATMPDSTDAAANPSESSTTPPPPGKTTDGPCKYAESPGEPAAKEAGLPADPNPTPNQGKAEVNFKTNQGDIGLTLDKAKAPCTVQSFTHLVAKKYYDNTVCHRLTTTDGLKVLQCGDPKGTGQGGPGYTIKDEKPTDLKPGSGQGASVYPRGTLAMAKTAAPDSGGSQFFMVYADSQLPPEYTVFGTVNEAGLQILDKVAGAGADAGPSGQPGDGKPKSEVKIELATLKS</sequence>
<evidence type="ECO:0000313" key="6">
    <source>
        <dbReference type="Proteomes" id="UP001519363"/>
    </source>
</evidence>
<accession>A0ABS5ANR1</accession>
<organism evidence="5 6">
    <name type="scientific">Crossiella equi</name>
    <dbReference type="NCBI Taxonomy" id="130796"/>
    <lineage>
        <taxon>Bacteria</taxon>
        <taxon>Bacillati</taxon>
        <taxon>Actinomycetota</taxon>
        <taxon>Actinomycetes</taxon>
        <taxon>Pseudonocardiales</taxon>
        <taxon>Pseudonocardiaceae</taxon>
        <taxon>Crossiella</taxon>
    </lineage>
</organism>
<feature type="region of interest" description="Disordered" evidence="2">
    <location>
        <begin position="1"/>
        <end position="26"/>
    </location>
</feature>
<keyword evidence="5" id="KW-0413">Isomerase</keyword>
<dbReference type="PANTHER" id="PTHR45625">
    <property type="entry name" value="PEPTIDYL-PROLYL CIS-TRANS ISOMERASE-RELATED"/>
    <property type="match status" value="1"/>
</dbReference>
<keyword evidence="6" id="KW-1185">Reference proteome</keyword>
<feature type="transmembrane region" description="Helical" evidence="3">
    <location>
        <begin position="31"/>
        <end position="52"/>
    </location>
</feature>
<feature type="region of interest" description="Disordered" evidence="2">
    <location>
        <begin position="252"/>
        <end position="281"/>
    </location>
</feature>
<comment type="caution">
    <text evidence="5">The sequence shown here is derived from an EMBL/GenBank/DDBJ whole genome shotgun (WGS) entry which is preliminary data.</text>
</comment>
<proteinExistence type="predicted"/>
<dbReference type="Pfam" id="PF00160">
    <property type="entry name" value="Pro_isomerase"/>
    <property type="match status" value="1"/>
</dbReference>
<dbReference type="InterPro" id="IPR029000">
    <property type="entry name" value="Cyclophilin-like_dom_sf"/>
</dbReference>
<feature type="domain" description="PPIase cyclophilin-type" evidence="4">
    <location>
        <begin position="120"/>
        <end position="279"/>
    </location>
</feature>
<evidence type="ECO:0000256" key="1">
    <source>
        <dbReference type="ARBA" id="ARBA00002388"/>
    </source>
</evidence>
<evidence type="ECO:0000256" key="3">
    <source>
        <dbReference type="SAM" id="Phobius"/>
    </source>
</evidence>
<dbReference type="EC" id="5.2.1.8" evidence="5"/>
<keyword evidence="3" id="KW-0472">Membrane</keyword>
<dbReference type="EMBL" id="JAGIOO010000001">
    <property type="protein sequence ID" value="MBP2478175.1"/>
    <property type="molecule type" value="Genomic_DNA"/>
</dbReference>
<dbReference type="PANTHER" id="PTHR45625:SF3">
    <property type="entry name" value="PEPTIDYL-PROLYL CIS-TRANS ISOMERASE B-RELATED"/>
    <property type="match status" value="1"/>
</dbReference>
<feature type="region of interest" description="Disordered" evidence="2">
    <location>
        <begin position="173"/>
        <end position="194"/>
    </location>
</feature>
<feature type="region of interest" description="Disordered" evidence="2">
    <location>
        <begin position="58"/>
        <end position="113"/>
    </location>
</feature>
<evidence type="ECO:0000259" key="4">
    <source>
        <dbReference type="PROSITE" id="PS50072"/>
    </source>
</evidence>
<protein>
    <submittedName>
        <fullName evidence="5">Peptidyl-prolyl cis-trans isomerase B (Cyclophilin B)</fullName>
        <ecNumber evidence="5">5.2.1.8</ecNumber>
    </submittedName>
</protein>
<reference evidence="5 6" key="1">
    <citation type="submission" date="2021-03" db="EMBL/GenBank/DDBJ databases">
        <title>Sequencing the genomes of 1000 actinobacteria strains.</title>
        <authorList>
            <person name="Klenk H.-P."/>
        </authorList>
    </citation>
    <scope>NUCLEOTIDE SEQUENCE [LARGE SCALE GENOMIC DNA]</scope>
    <source>
        <strain evidence="5 6">DSM 44580</strain>
    </source>
</reference>
<evidence type="ECO:0000313" key="5">
    <source>
        <dbReference type="EMBL" id="MBP2478175.1"/>
    </source>
</evidence>
<comment type="function">
    <text evidence="1">PPIases accelerate the folding of proteins. It catalyzes the cis-trans isomerization of proline imidic peptide bonds in oligopeptides.</text>
</comment>
<keyword evidence="3" id="KW-1133">Transmembrane helix</keyword>
<dbReference type="InterPro" id="IPR002130">
    <property type="entry name" value="Cyclophilin-type_PPIase_dom"/>
</dbReference>
<dbReference type="SUPFAM" id="SSF50891">
    <property type="entry name" value="Cyclophilin-like"/>
    <property type="match status" value="1"/>
</dbReference>
<keyword evidence="3" id="KW-0812">Transmembrane</keyword>